<evidence type="ECO:0000256" key="4">
    <source>
        <dbReference type="ARBA" id="ARBA00022989"/>
    </source>
</evidence>
<dbReference type="SUPFAM" id="SSF103190">
    <property type="entry name" value="Sensory domain-like"/>
    <property type="match status" value="1"/>
</dbReference>
<keyword evidence="5 6" id="KW-0472">Membrane</keyword>
<dbReference type="OrthoDB" id="9807794at2"/>
<keyword evidence="4 6" id="KW-1133">Transmembrane helix</keyword>
<dbReference type="Pfam" id="PF17202">
    <property type="entry name" value="sCache_3_3"/>
    <property type="match status" value="1"/>
</dbReference>
<dbReference type="PROSITE" id="PS50887">
    <property type="entry name" value="GGDEF"/>
    <property type="match status" value="1"/>
</dbReference>
<dbReference type="Proteomes" id="UP000187651">
    <property type="component" value="Unassembled WGS sequence"/>
</dbReference>
<dbReference type="EMBL" id="FNHZ01000003">
    <property type="protein sequence ID" value="SDM88789.1"/>
    <property type="molecule type" value="Genomic_DNA"/>
</dbReference>
<keyword evidence="3 6" id="KW-0812">Transmembrane</keyword>
<dbReference type="SUPFAM" id="SSF55073">
    <property type="entry name" value="Nucleotide cyclase"/>
    <property type="match status" value="1"/>
</dbReference>
<gene>
    <name evidence="9" type="ORF">SAMN05216544_1369</name>
</gene>
<dbReference type="Pfam" id="PF00990">
    <property type="entry name" value="GGDEF"/>
    <property type="match status" value="1"/>
</dbReference>
<dbReference type="InterPro" id="IPR003660">
    <property type="entry name" value="HAMP_dom"/>
</dbReference>
<dbReference type="CDD" id="cd01949">
    <property type="entry name" value="GGDEF"/>
    <property type="match status" value="1"/>
</dbReference>
<dbReference type="CDD" id="cd06225">
    <property type="entry name" value="HAMP"/>
    <property type="match status" value="1"/>
</dbReference>
<organism evidence="9 10">
    <name type="scientific">Lachnospira pectinoschiza</name>
    <dbReference type="NCBI Taxonomy" id="28052"/>
    <lineage>
        <taxon>Bacteria</taxon>
        <taxon>Bacillati</taxon>
        <taxon>Bacillota</taxon>
        <taxon>Clostridia</taxon>
        <taxon>Lachnospirales</taxon>
        <taxon>Lachnospiraceae</taxon>
        <taxon>Lachnospira</taxon>
    </lineage>
</organism>
<feature type="domain" description="HAMP" evidence="7">
    <location>
        <begin position="218"/>
        <end position="273"/>
    </location>
</feature>
<dbReference type="PANTHER" id="PTHR45138:SF9">
    <property type="entry name" value="DIGUANYLATE CYCLASE DGCM-RELATED"/>
    <property type="match status" value="1"/>
</dbReference>
<keyword evidence="2" id="KW-1003">Cell membrane</keyword>
<dbReference type="InterPro" id="IPR033463">
    <property type="entry name" value="sCache_3"/>
</dbReference>
<evidence type="ECO:0000313" key="10">
    <source>
        <dbReference type="Proteomes" id="UP000187651"/>
    </source>
</evidence>
<evidence type="ECO:0000256" key="5">
    <source>
        <dbReference type="ARBA" id="ARBA00023136"/>
    </source>
</evidence>
<name>A0A1G9WWK0_9FIRM</name>
<dbReference type="PROSITE" id="PS50885">
    <property type="entry name" value="HAMP"/>
    <property type="match status" value="1"/>
</dbReference>
<dbReference type="FunFam" id="3.30.70.270:FF:000001">
    <property type="entry name" value="Diguanylate cyclase domain protein"/>
    <property type="match status" value="1"/>
</dbReference>
<feature type="domain" description="GGDEF" evidence="8">
    <location>
        <begin position="302"/>
        <end position="433"/>
    </location>
</feature>
<keyword evidence="10" id="KW-1185">Reference proteome</keyword>
<dbReference type="InterPro" id="IPR000160">
    <property type="entry name" value="GGDEF_dom"/>
</dbReference>
<evidence type="ECO:0000259" key="7">
    <source>
        <dbReference type="PROSITE" id="PS50885"/>
    </source>
</evidence>
<evidence type="ECO:0000256" key="2">
    <source>
        <dbReference type="ARBA" id="ARBA00022475"/>
    </source>
</evidence>
<dbReference type="InterPro" id="IPR050469">
    <property type="entry name" value="Diguanylate_Cyclase"/>
</dbReference>
<dbReference type="InterPro" id="IPR043128">
    <property type="entry name" value="Rev_trsase/Diguanyl_cyclase"/>
</dbReference>
<dbReference type="Gene3D" id="6.10.340.10">
    <property type="match status" value="1"/>
</dbReference>
<feature type="transmembrane region" description="Helical" evidence="6">
    <location>
        <begin position="191"/>
        <end position="212"/>
    </location>
</feature>
<dbReference type="PANTHER" id="PTHR45138">
    <property type="entry name" value="REGULATORY COMPONENTS OF SENSORY TRANSDUCTION SYSTEM"/>
    <property type="match status" value="1"/>
</dbReference>
<sequence>MEAKKASKKSPKSIRNQMMRAATIPAVFMLVIIVFVSHAMMRNAIDNNIKQNLIDFANTAINMMDRENPGDYTKVGEEEVSIYKGETLLNNNYDLIDSLVDGTNMGITFFYNDLRVISTLKYSDGARIVSIAAHSKVKKDVLEKGKSKFYNNVTLNGINYYAYYKVLYNSDGSIAGMVEVVKPANQVNTYILLKLIPVYIVGIIGIIMIGFISYKSTGNFVSVISKLEKQFTKVSKGKLDGSLDPSILNRNDEFGSMAKAVVKMQTALRAMIELDTLTQINNRRRGDTRLRSIINRAREKGTEFNVAIGDIDYFKKVNDTYGHDAGDAVLVAVANILKKGMQGRGFVARWGGEEFLIVFDRMDYDSSIKHLNRILDRIRAEVVRVNGYEISVTMSFGITRGKENDENNLVIKRADELLYTAKSTGRNQVVSGF</sequence>
<comment type="subcellular location">
    <subcellularLocation>
        <location evidence="1">Cell membrane</location>
        <topology evidence="1">Multi-pass membrane protein</topology>
    </subcellularLocation>
</comment>
<dbReference type="SMART" id="SM00304">
    <property type="entry name" value="HAMP"/>
    <property type="match status" value="1"/>
</dbReference>
<dbReference type="InterPro" id="IPR029151">
    <property type="entry name" value="Sensor-like_sf"/>
</dbReference>
<evidence type="ECO:0000256" key="3">
    <source>
        <dbReference type="ARBA" id="ARBA00022692"/>
    </source>
</evidence>
<reference evidence="10" key="1">
    <citation type="submission" date="2016-10" db="EMBL/GenBank/DDBJ databases">
        <authorList>
            <person name="Varghese N."/>
            <person name="Submissions S."/>
        </authorList>
    </citation>
    <scope>NUCLEOTIDE SEQUENCE [LARGE SCALE GENOMIC DNA]</scope>
    <source>
        <strain evidence="10">M83</strain>
    </source>
</reference>
<evidence type="ECO:0000259" key="8">
    <source>
        <dbReference type="PROSITE" id="PS50887"/>
    </source>
</evidence>
<feature type="transmembrane region" description="Helical" evidence="6">
    <location>
        <begin position="21"/>
        <end position="41"/>
    </location>
</feature>
<evidence type="ECO:0000256" key="1">
    <source>
        <dbReference type="ARBA" id="ARBA00004651"/>
    </source>
</evidence>
<evidence type="ECO:0000256" key="6">
    <source>
        <dbReference type="SAM" id="Phobius"/>
    </source>
</evidence>
<dbReference type="SMART" id="SM00267">
    <property type="entry name" value="GGDEF"/>
    <property type="match status" value="1"/>
</dbReference>
<dbReference type="GO" id="GO:0052621">
    <property type="term" value="F:diguanylate cyclase activity"/>
    <property type="evidence" value="ECO:0007669"/>
    <property type="project" value="TreeGrafter"/>
</dbReference>
<accession>A0A1G9WWK0</accession>
<dbReference type="InterPro" id="IPR029787">
    <property type="entry name" value="Nucleotide_cyclase"/>
</dbReference>
<protein>
    <submittedName>
        <fullName evidence="9">Diguanylate cyclase (GGDEF) domain-containing protein</fullName>
    </submittedName>
</protein>
<dbReference type="GO" id="GO:0005886">
    <property type="term" value="C:plasma membrane"/>
    <property type="evidence" value="ECO:0007669"/>
    <property type="project" value="UniProtKB-SubCell"/>
</dbReference>
<evidence type="ECO:0000313" key="9">
    <source>
        <dbReference type="EMBL" id="SDM88789.1"/>
    </source>
</evidence>
<dbReference type="NCBIfam" id="TIGR00254">
    <property type="entry name" value="GGDEF"/>
    <property type="match status" value="1"/>
</dbReference>
<dbReference type="AlphaFoldDB" id="A0A1G9WWK0"/>
<dbReference type="RefSeq" id="WP_074521509.1">
    <property type="nucleotide sequence ID" value="NZ_FNHZ01000003.1"/>
</dbReference>
<proteinExistence type="predicted"/>
<dbReference type="Gene3D" id="3.30.70.270">
    <property type="match status" value="1"/>
</dbReference>
<dbReference type="GO" id="GO:0007165">
    <property type="term" value="P:signal transduction"/>
    <property type="evidence" value="ECO:0007669"/>
    <property type="project" value="InterPro"/>
</dbReference>